<dbReference type="InterPro" id="IPR008271">
    <property type="entry name" value="Ser/Thr_kinase_AS"/>
</dbReference>
<gene>
    <name evidence="10" type="ORF">KSX_71060</name>
</gene>
<dbReference type="Gene3D" id="1.10.510.10">
    <property type="entry name" value="Transferase(Phosphotransferase) domain 1"/>
    <property type="match status" value="1"/>
</dbReference>
<comment type="similarity">
    <text evidence="1">Belongs to the protein kinase superfamily. NEK Ser/Thr protein kinase family. NIMA subfamily.</text>
</comment>
<dbReference type="AlphaFoldDB" id="A0A8J3MWR6"/>
<dbReference type="EMBL" id="BNJF01000004">
    <property type="protein sequence ID" value="GHO48943.1"/>
    <property type="molecule type" value="Genomic_DNA"/>
</dbReference>
<dbReference type="PANTHER" id="PTHR43671:SF13">
    <property type="entry name" value="SERINE_THREONINE-PROTEIN KINASE NEK2"/>
    <property type="match status" value="1"/>
</dbReference>
<dbReference type="InterPro" id="IPR017441">
    <property type="entry name" value="Protein_kinase_ATP_BS"/>
</dbReference>
<dbReference type="Proteomes" id="UP000612362">
    <property type="component" value="Unassembled WGS sequence"/>
</dbReference>
<reference evidence="10" key="1">
    <citation type="submission" date="2020-10" db="EMBL/GenBank/DDBJ databases">
        <title>Taxonomic study of unclassified bacteria belonging to the class Ktedonobacteria.</title>
        <authorList>
            <person name="Yabe S."/>
            <person name="Wang C.M."/>
            <person name="Zheng Y."/>
            <person name="Sakai Y."/>
            <person name="Cavaletti L."/>
            <person name="Monciardini P."/>
            <person name="Donadio S."/>
        </authorList>
    </citation>
    <scope>NUCLEOTIDE SEQUENCE</scope>
    <source>
        <strain evidence="10">SOSP1-1</strain>
    </source>
</reference>
<evidence type="ECO:0000313" key="11">
    <source>
        <dbReference type="Proteomes" id="UP000612362"/>
    </source>
</evidence>
<evidence type="ECO:0000313" key="10">
    <source>
        <dbReference type="EMBL" id="GHO48943.1"/>
    </source>
</evidence>
<dbReference type="PROSITE" id="PS50011">
    <property type="entry name" value="PROTEIN_KINASE_DOM"/>
    <property type="match status" value="1"/>
</dbReference>
<evidence type="ECO:0000256" key="1">
    <source>
        <dbReference type="ARBA" id="ARBA00010886"/>
    </source>
</evidence>
<organism evidence="10 11">
    <name type="scientific">Ktedonospora formicarum</name>
    <dbReference type="NCBI Taxonomy" id="2778364"/>
    <lineage>
        <taxon>Bacteria</taxon>
        <taxon>Bacillati</taxon>
        <taxon>Chloroflexota</taxon>
        <taxon>Ktedonobacteria</taxon>
        <taxon>Ktedonobacterales</taxon>
        <taxon>Ktedonobacteraceae</taxon>
        <taxon>Ktedonospora</taxon>
    </lineage>
</organism>
<sequence length="451" mass="49353">MLFCDYCGAENSDTVAQCLYCHQPLISNTTTASSSSSGQQHMLLTASAAPSSPQATPPPNPQASASLLYQKYRLLEQIGEGGYASIYKACERENQRLVVAIKAINLQGMSADQIIDATATFHTELSILSTLKHPSIPTLYDHFTDASHWYLAMSFIEGQTLEKYFSTLTLDKYRYPQTVCTLIEIALELCNVLMYMHRQEPSVIYRDLKPANIMLGPKNRVTLIDFGIARHFKPGQSKDTIAFGSPGYAAPEQYGKAQTTPRSDIYSLGALLHQMLTGQDPAEHPFAFPAIHITTPGLPLELGSFIARMLALSPEERPTSMVDVQYRLKQAYIGLKDRLSDKVENSVPVPALVSRRAMVGWGAFGLVGLAAIGITALFDKHMQPPVPIQSTSTQAPIATLVTYVTPDDTIPRTPELTKIKVVSRQKVPYQEAAAASVNGVDVPFNIVASTK</sequence>
<keyword evidence="5" id="KW-0418">Kinase</keyword>
<evidence type="ECO:0000256" key="2">
    <source>
        <dbReference type="ARBA" id="ARBA00012513"/>
    </source>
</evidence>
<accession>A0A8J3MWR6</accession>
<evidence type="ECO:0000256" key="6">
    <source>
        <dbReference type="ARBA" id="ARBA00022840"/>
    </source>
</evidence>
<name>A0A8J3MWR6_9CHLR</name>
<feature type="domain" description="Protein kinase" evidence="9">
    <location>
        <begin position="72"/>
        <end position="333"/>
    </location>
</feature>
<dbReference type="SMART" id="SM00220">
    <property type="entry name" value="S_TKc"/>
    <property type="match status" value="1"/>
</dbReference>
<dbReference type="InterPro" id="IPR050660">
    <property type="entry name" value="NEK_Ser/Thr_kinase"/>
</dbReference>
<dbReference type="PROSITE" id="PS00108">
    <property type="entry name" value="PROTEIN_KINASE_ST"/>
    <property type="match status" value="1"/>
</dbReference>
<evidence type="ECO:0000256" key="4">
    <source>
        <dbReference type="ARBA" id="ARBA00022741"/>
    </source>
</evidence>
<keyword evidence="4 7" id="KW-0547">Nucleotide-binding</keyword>
<dbReference type="PANTHER" id="PTHR43671">
    <property type="entry name" value="SERINE/THREONINE-PROTEIN KINASE NEK"/>
    <property type="match status" value="1"/>
</dbReference>
<keyword evidence="8" id="KW-1133">Transmembrane helix</keyword>
<dbReference type="EC" id="2.7.11.1" evidence="2"/>
<dbReference type="GO" id="GO:0004674">
    <property type="term" value="F:protein serine/threonine kinase activity"/>
    <property type="evidence" value="ECO:0007669"/>
    <property type="project" value="UniProtKB-EC"/>
</dbReference>
<feature type="binding site" evidence="7">
    <location>
        <position position="102"/>
    </location>
    <ligand>
        <name>ATP</name>
        <dbReference type="ChEBI" id="CHEBI:30616"/>
    </ligand>
</feature>
<evidence type="ECO:0000256" key="3">
    <source>
        <dbReference type="ARBA" id="ARBA00022679"/>
    </source>
</evidence>
<evidence type="ECO:0000259" key="9">
    <source>
        <dbReference type="PROSITE" id="PS50011"/>
    </source>
</evidence>
<evidence type="ECO:0000256" key="5">
    <source>
        <dbReference type="ARBA" id="ARBA00022777"/>
    </source>
</evidence>
<dbReference type="RefSeq" id="WP_220198082.1">
    <property type="nucleotide sequence ID" value="NZ_BNJF01000004.1"/>
</dbReference>
<proteinExistence type="inferred from homology"/>
<dbReference type="GO" id="GO:0005524">
    <property type="term" value="F:ATP binding"/>
    <property type="evidence" value="ECO:0007669"/>
    <property type="project" value="UniProtKB-UniRule"/>
</dbReference>
<dbReference type="PROSITE" id="PS00107">
    <property type="entry name" value="PROTEIN_KINASE_ATP"/>
    <property type="match status" value="1"/>
</dbReference>
<feature type="transmembrane region" description="Helical" evidence="8">
    <location>
        <begin position="358"/>
        <end position="378"/>
    </location>
</feature>
<dbReference type="CDD" id="cd14014">
    <property type="entry name" value="STKc_PknB_like"/>
    <property type="match status" value="1"/>
</dbReference>
<dbReference type="InterPro" id="IPR000719">
    <property type="entry name" value="Prot_kinase_dom"/>
</dbReference>
<keyword evidence="8" id="KW-0472">Membrane</keyword>
<comment type="caution">
    <text evidence="10">The sequence shown here is derived from an EMBL/GenBank/DDBJ whole genome shotgun (WGS) entry which is preliminary data.</text>
</comment>
<dbReference type="SUPFAM" id="SSF56112">
    <property type="entry name" value="Protein kinase-like (PK-like)"/>
    <property type="match status" value="1"/>
</dbReference>
<evidence type="ECO:0000256" key="8">
    <source>
        <dbReference type="SAM" id="Phobius"/>
    </source>
</evidence>
<keyword evidence="8" id="KW-0812">Transmembrane</keyword>
<evidence type="ECO:0000256" key="7">
    <source>
        <dbReference type="PROSITE-ProRule" id="PRU10141"/>
    </source>
</evidence>
<keyword evidence="11" id="KW-1185">Reference proteome</keyword>
<protein>
    <recommendedName>
        <fullName evidence="2">non-specific serine/threonine protein kinase</fullName>
        <ecNumber evidence="2">2.7.11.1</ecNumber>
    </recommendedName>
</protein>
<dbReference type="Pfam" id="PF00069">
    <property type="entry name" value="Pkinase"/>
    <property type="match status" value="1"/>
</dbReference>
<keyword evidence="3" id="KW-0808">Transferase</keyword>
<dbReference type="InterPro" id="IPR011009">
    <property type="entry name" value="Kinase-like_dom_sf"/>
</dbReference>
<keyword evidence="6 7" id="KW-0067">ATP-binding</keyword>